<dbReference type="OrthoDB" id="5976022at2759"/>
<dbReference type="SMART" id="SM00173">
    <property type="entry name" value="RAS"/>
    <property type="match status" value="1"/>
</dbReference>
<dbReference type="EMBL" id="LFZN01000178">
    <property type="protein sequence ID" value="KXS96331.1"/>
    <property type="molecule type" value="Genomic_DNA"/>
</dbReference>
<dbReference type="GO" id="GO:0007165">
    <property type="term" value="P:signal transduction"/>
    <property type="evidence" value="ECO:0007669"/>
    <property type="project" value="InterPro"/>
</dbReference>
<evidence type="ECO:0000256" key="7">
    <source>
        <dbReference type="ARBA" id="ARBA00023136"/>
    </source>
</evidence>
<dbReference type="GO" id="GO:0005886">
    <property type="term" value="C:plasma membrane"/>
    <property type="evidence" value="ECO:0007669"/>
    <property type="project" value="UniProtKB-SubCell"/>
</dbReference>
<dbReference type="PROSITE" id="PS51421">
    <property type="entry name" value="RAS"/>
    <property type="match status" value="1"/>
</dbReference>
<evidence type="ECO:0000256" key="8">
    <source>
        <dbReference type="ARBA" id="ARBA00023288"/>
    </source>
</evidence>
<keyword evidence="9" id="KW-0636">Prenylation</keyword>
<dbReference type="NCBIfam" id="TIGR00231">
    <property type="entry name" value="small_GTP"/>
    <property type="match status" value="1"/>
</dbReference>
<evidence type="ECO:0000256" key="10">
    <source>
        <dbReference type="SAM" id="MobiDB-lite"/>
    </source>
</evidence>
<comment type="similarity">
    <text evidence="2">Belongs to the small GTPase superfamily. Ras family.</text>
</comment>
<evidence type="ECO:0000256" key="5">
    <source>
        <dbReference type="ARBA" id="ARBA00022741"/>
    </source>
</evidence>
<evidence type="ECO:0000256" key="11">
    <source>
        <dbReference type="SAM" id="SignalP"/>
    </source>
</evidence>
<feature type="region of interest" description="Disordered" evidence="10">
    <location>
        <begin position="373"/>
        <end position="393"/>
    </location>
</feature>
<keyword evidence="7" id="KW-0472">Membrane</keyword>
<evidence type="ECO:0000256" key="9">
    <source>
        <dbReference type="ARBA" id="ARBA00023289"/>
    </source>
</evidence>
<comment type="caution">
    <text evidence="12">The sequence shown here is derived from an EMBL/GenBank/DDBJ whole genome shotgun (WGS) entry which is preliminary data.</text>
</comment>
<dbReference type="Proteomes" id="UP000070133">
    <property type="component" value="Unassembled WGS sequence"/>
</dbReference>
<dbReference type="Gene3D" id="3.40.50.300">
    <property type="entry name" value="P-loop containing nucleotide triphosphate hydrolases"/>
    <property type="match status" value="1"/>
</dbReference>
<organism evidence="12 13">
    <name type="scientific">Pseudocercospora eumusae</name>
    <dbReference type="NCBI Taxonomy" id="321146"/>
    <lineage>
        <taxon>Eukaryota</taxon>
        <taxon>Fungi</taxon>
        <taxon>Dikarya</taxon>
        <taxon>Ascomycota</taxon>
        <taxon>Pezizomycotina</taxon>
        <taxon>Dothideomycetes</taxon>
        <taxon>Dothideomycetidae</taxon>
        <taxon>Mycosphaerellales</taxon>
        <taxon>Mycosphaerellaceae</taxon>
        <taxon>Pseudocercospora</taxon>
    </lineage>
</organism>
<evidence type="ECO:0008006" key="14">
    <source>
        <dbReference type="Google" id="ProtNLM"/>
    </source>
</evidence>
<protein>
    <recommendedName>
        <fullName evidence="14">Ras-like protein</fullName>
    </recommendedName>
</protein>
<dbReference type="PROSITE" id="PS51420">
    <property type="entry name" value="RHO"/>
    <property type="match status" value="1"/>
</dbReference>
<keyword evidence="11" id="KW-0732">Signal</keyword>
<dbReference type="GO" id="GO:0005525">
    <property type="term" value="F:GTP binding"/>
    <property type="evidence" value="ECO:0007669"/>
    <property type="project" value="UniProtKB-KW"/>
</dbReference>
<dbReference type="PANTHER" id="PTHR24070">
    <property type="entry name" value="RAS, DI-RAS, AND RHEB FAMILY MEMBERS OF SMALL GTPASE SUPERFAMILY"/>
    <property type="match status" value="1"/>
</dbReference>
<dbReference type="CDD" id="cd04138">
    <property type="entry name" value="H_N_K_Ras_like"/>
    <property type="match status" value="1"/>
</dbReference>
<dbReference type="InterPro" id="IPR001806">
    <property type="entry name" value="Small_GTPase"/>
</dbReference>
<accession>A0A139H1P7</accession>
<dbReference type="SMART" id="SM00175">
    <property type="entry name" value="RAB"/>
    <property type="match status" value="1"/>
</dbReference>
<keyword evidence="5" id="KW-0547">Nucleotide-binding</keyword>
<dbReference type="GO" id="GO:0003924">
    <property type="term" value="F:GTPase activity"/>
    <property type="evidence" value="ECO:0007669"/>
    <property type="project" value="InterPro"/>
</dbReference>
<keyword evidence="4" id="KW-0488">Methylation</keyword>
<dbReference type="Pfam" id="PF00071">
    <property type="entry name" value="Ras"/>
    <property type="match status" value="1"/>
</dbReference>
<keyword evidence="8" id="KW-0449">Lipoprotein</keyword>
<name>A0A139H1P7_9PEZI</name>
<dbReference type="AlphaFoldDB" id="A0A139H1P7"/>
<evidence type="ECO:0000256" key="2">
    <source>
        <dbReference type="ARBA" id="ARBA00008344"/>
    </source>
</evidence>
<dbReference type="FunFam" id="3.40.50.300:FF:000080">
    <property type="entry name" value="Ras-like GTPase Ras1"/>
    <property type="match status" value="1"/>
</dbReference>
<keyword evidence="6" id="KW-0342">GTP-binding</keyword>
<sequence>MVGTRKTLLIMNLLRPLPFCCCIPLCLLPPADRTWSAPVPRIAVLLTLPLPLPLLYRTIVNHHQSGFSPCSKIATTSFLLVDIARPSVRTLRHHSLTADAVSVRPSAINIFAGATHCCRCHCRCRRRRRRRRRCPFTSPPLLLPLTLPLSRQGRNSLCYRSQSPHAHHYPRLAPRRFTRAHPHVPSLRESVRRSSAMASKFLREYKLVVVGGGGVGKSCLTIQLIQSHFVDEYDPTIEDSYRKQCVIDDEVALLDVLDTAGQEEYSAMREQYMRTGEGFLLVYSITSRQSFDEIVTFQQQILRVKDKDYFPIIVVGNKCDLEHERQVSTEEGRQLARSFGCKFIETSAKSRINVDNAFYDIVREIRKYNKDMSGYPGGGSSGSRPKDEMGIEGEEQDAGCCAKCTVM</sequence>
<evidence type="ECO:0000256" key="4">
    <source>
        <dbReference type="ARBA" id="ARBA00022481"/>
    </source>
</evidence>
<comment type="subcellular location">
    <subcellularLocation>
        <location evidence="1">Cell membrane</location>
        <topology evidence="1">Lipid-anchor</topology>
    </subcellularLocation>
</comment>
<feature type="chain" id="PRO_5007806207" description="Ras-like protein" evidence="11">
    <location>
        <begin position="23"/>
        <end position="407"/>
    </location>
</feature>
<evidence type="ECO:0000256" key="3">
    <source>
        <dbReference type="ARBA" id="ARBA00022475"/>
    </source>
</evidence>
<dbReference type="InterPro" id="IPR005225">
    <property type="entry name" value="Small_GTP-bd"/>
</dbReference>
<evidence type="ECO:0000313" key="12">
    <source>
        <dbReference type="EMBL" id="KXS96331.1"/>
    </source>
</evidence>
<reference evidence="12 13" key="1">
    <citation type="submission" date="2015-07" db="EMBL/GenBank/DDBJ databases">
        <title>Comparative genomics of the Sigatoka disease complex on banana suggests a link between parallel evolutionary changes in Pseudocercospora fijiensis and Pseudocercospora eumusae and increased virulence on the banana host.</title>
        <authorList>
            <person name="Chang T.-C."/>
            <person name="Salvucci A."/>
            <person name="Crous P.W."/>
            <person name="Stergiopoulos I."/>
        </authorList>
    </citation>
    <scope>NUCLEOTIDE SEQUENCE [LARGE SCALE GENOMIC DNA]</scope>
    <source>
        <strain evidence="12 13">CBS 114824</strain>
    </source>
</reference>
<dbReference type="PROSITE" id="PS51419">
    <property type="entry name" value="RAB"/>
    <property type="match status" value="1"/>
</dbReference>
<dbReference type="InterPro" id="IPR020849">
    <property type="entry name" value="Small_GTPase_Ras-type"/>
</dbReference>
<proteinExistence type="inferred from homology"/>
<keyword evidence="13" id="KW-1185">Reference proteome</keyword>
<dbReference type="SUPFAM" id="SSF52540">
    <property type="entry name" value="P-loop containing nucleoside triphosphate hydrolases"/>
    <property type="match status" value="1"/>
</dbReference>
<evidence type="ECO:0000256" key="6">
    <source>
        <dbReference type="ARBA" id="ARBA00023134"/>
    </source>
</evidence>
<gene>
    <name evidence="12" type="ORF">AC578_9368</name>
</gene>
<dbReference type="SMART" id="SM00174">
    <property type="entry name" value="RHO"/>
    <property type="match status" value="1"/>
</dbReference>
<feature type="signal peptide" evidence="11">
    <location>
        <begin position="1"/>
        <end position="22"/>
    </location>
</feature>
<dbReference type="SMART" id="SM00176">
    <property type="entry name" value="RAN"/>
    <property type="match status" value="1"/>
</dbReference>
<dbReference type="PRINTS" id="PR00449">
    <property type="entry name" value="RASTRNSFRMNG"/>
</dbReference>
<dbReference type="STRING" id="321146.A0A139H1P7"/>
<keyword evidence="3" id="KW-1003">Cell membrane</keyword>
<evidence type="ECO:0000313" key="13">
    <source>
        <dbReference type="Proteomes" id="UP000070133"/>
    </source>
</evidence>
<dbReference type="InterPro" id="IPR027417">
    <property type="entry name" value="P-loop_NTPase"/>
</dbReference>
<evidence type="ECO:0000256" key="1">
    <source>
        <dbReference type="ARBA" id="ARBA00004193"/>
    </source>
</evidence>